<dbReference type="InterPro" id="IPR014747">
    <property type="entry name" value="Bac_photo_RC_H_C"/>
</dbReference>
<dbReference type="InterPro" id="IPR011033">
    <property type="entry name" value="PRC_barrel-like_sf"/>
</dbReference>
<reference evidence="2 3" key="1">
    <citation type="submission" date="2019-02" db="EMBL/GenBank/DDBJ databases">
        <authorList>
            <person name="Goldberg S.R."/>
            <person name="Haltli B.A."/>
            <person name="Correa H."/>
            <person name="Russell K.G."/>
        </authorList>
    </citation>
    <scope>NUCLEOTIDE SEQUENCE [LARGE SCALE GENOMIC DNA]</scope>
    <source>
        <strain evidence="2 3">JCM 16186</strain>
    </source>
</reference>
<evidence type="ECO:0000259" key="1">
    <source>
        <dbReference type="Pfam" id="PF05239"/>
    </source>
</evidence>
<sequence>MTNKMAHREINDRNIRNTETRDREEDKRLYFLHDLDKYKVASEHPDVRGWKLVDSSHNEVGTIDNLLVDVKDEKVRYLDVELDENILGEDYDPQANPNVKGVHGFTNREGDKHLIVPIGLARLDKDDHCVVVDEVRRETFQRAPRHRKGTPISADYEFAVSEALASPQAGMRQPADRPVGTAVPGEFYKRREFDETRFYNR</sequence>
<dbReference type="Proteomes" id="UP000798808">
    <property type="component" value="Unassembled WGS sequence"/>
</dbReference>
<keyword evidence="3" id="KW-1185">Reference proteome</keyword>
<dbReference type="Pfam" id="PF05239">
    <property type="entry name" value="PRC"/>
    <property type="match status" value="1"/>
</dbReference>
<protein>
    <recommendedName>
        <fullName evidence="1">PRC-barrel domain-containing protein</fullName>
    </recommendedName>
</protein>
<organism evidence="2 3">
    <name type="scientific">Fulvivirga kasyanovii</name>
    <dbReference type="NCBI Taxonomy" id="396812"/>
    <lineage>
        <taxon>Bacteria</taxon>
        <taxon>Pseudomonadati</taxon>
        <taxon>Bacteroidota</taxon>
        <taxon>Cytophagia</taxon>
        <taxon>Cytophagales</taxon>
        <taxon>Fulvivirgaceae</taxon>
        <taxon>Fulvivirga</taxon>
    </lineage>
</organism>
<proteinExistence type="predicted"/>
<dbReference type="InterPro" id="IPR027275">
    <property type="entry name" value="PRC-brl_dom"/>
</dbReference>
<comment type="caution">
    <text evidence="2">The sequence shown here is derived from an EMBL/GenBank/DDBJ whole genome shotgun (WGS) entry which is preliminary data.</text>
</comment>
<accession>A0ABW9RK72</accession>
<name>A0ABW9RK72_9BACT</name>
<dbReference type="Gene3D" id="3.90.50.10">
    <property type="entry name" value="Photosynthetic Reaction Center, subunit H, domain 2"/>
    <property type="match status" value="1"/>
</dbReference>
<dbReference type="EMBL" id="SMLW01000388">
    <property type="protein sequence ID" value="MTI24252.1"/>
    <property type="molecule type" value="Genomic_DNA"/>
</dbReference>
<evidence type="ECO:0000313" key="2">
    <source>
        <dbReference type="EMBL" id="MTI24252.1"/>
    </source>
</evidence>
<feature type="domain" description="PRC-barrel" evidence="1">
    <location>
        <begin position="45"/>
        <end position="133"/>
    </location>
</feature>
<dbReference type="SUPFAM" id="SSF50346">
    <property type="entry name" value="PRC-barrel domain"/>
    <property type="match status" value="1"/>
</dbReference>
<gene>
    <name evidence="2" type="ORF">E1163_04770</name>
</gene>
<evidence type="ECO:0000313" key="3">
    <source>
        <dbReference type="Proteomes" id="UP000798808"/>
    </source>
</evidence>